<dbReference type="InterPro" id="IPR051396">
    <property type="entry name" value="Bact_Antivir_Def_Nuclease"/>
</dbReference>
<organism evidence="2 3">
    <name type="scientific">Lysinibacillus alkalisoli</name>
    <dbReference type="NCBI Taxonomy" id="1911548"/>
    <lineage>
        <taxon>Bacteria</taxon>
        <taxon>Bacillati</taxon>
        <taxon>Bacillota</taxon>
        <taxon>Bacilli</taxon>
        <taxon>Bacillales</taxon>
        <taxon>Bacillaceae</taxon>
        <taxon>Lysinibacillus</taxon>
    </lineage>
</organism>
<evidence type="ECO:0000313" key="3">
    <source>
        <dbReference type="Proteomes" id="UP000616608"/>
    </source>
</evidence>
<feature type="domain" description="Endonuclease GajA/Old nuclease/RecF-like AAA" evidence="1">
    <location>
        <begin position="2"/>
        <end position="394"/>
    </location>
</feature>
<dbReference type="Pfam" id="PF13175">
    <property type="entry name" value="AAA_15"/>
    <property type="match status" value="1"/>
</dbReference>
<protein>
    <submittedName>
        <fullName evidence="2">ABC transporter ATP-binding protein</fullName>
    </submittedName>
</protein>
<evidence type="ECO:0000259" key="1">
    <source>
        <dbReference type="Pfam" id="PF13175"/>
    </source>
</evidence>
<reference evidence="2" key="1">
    <citation type="journal article" date="2014" name="Int. J. Syst. Evol. Microbiol.">
        <title>Complete genome sequence of Corynebacterium casei LMG S-19264T (=DSM 44701T), isolated from a smear-ripened cheese.</title>
        <authorList>
            <consortium name="US DOE Joint Genome Institute (JGI-PGF)"/>
            <person name="Walter F."/>
            <person name="Albersmeier A."/>
            <person name="Kalinowski J."/>
            <person name="Ruckert C."/>
        </authorList>
    </citation>
    <scope>NUCLEOTIDE SEQUENCE</scope>
    <source>
        <strain evidence="2">CGMCC 1.15760</strain>
    </source>
</reference>
<evidence type="ECO:0000313" key="2">
    <source>
        <dbReference type="EMBL" id="GGG33894.1"/>
    </source>
</evidence>
<dbReference type="Proteomes" id="UP000616608">
    <property type="component" value="Unassembled WGS sequence"/>
</dbReference>
<keyword evidence="2" id="KW-0067">ATP-binding</keyword>
<reference evidence="2" key="2">
    <citation type="submission" date="2020-09" db="EMBL/GenBank/DDBJ databases">
        <authorList>
            <person name="Sun Q."/>
            <person name="Zhou Y."/>
        </authorList>
    </citation>
    <scope>NUCLEOTIDE SEQUENCE</scope>
    <source>
        <strain evidence="2">CGMCC 1.15760</strain>
    </source>
</reference>
<sequence>MELTINNIGLVKNATVKLEGLSVIAGENDTGKSTVGKTAFSIIKGMNNHHKDFKEDKFTQIDDNIDAIYFKFRELTKEHGQVNLGFSSSRIYPPRVRRDVLRLLNMEDYLGLEKFIQLYIQRLEAEAQDINMSLEAFEEIKPLINELTRTVGSLRDPKGYIIRSVMLALKSEFGTDLNNKFTKEFGKIIYEENGEALLEAVLSKNIIKTATYSETPLEIEDATYIESPLIFQMYRTIAESKIFTNDKRTINYRKESNNPSIPFHFKDLISKMVDSTYYDEIDDNLGQTFIEGISNIIDGESLFDKDHDEFLFEREFQNETYSFKTSNVASGIKSFSVIQMLLKAQIINDRSLLIIDEPEIHLHPKWQVQYCEIIVELVRLGVRVLVTSHSPYIIQSLKYYSDKKEISTKVHFYLAEKLECGKNTQIINVDDNLNSIFKKLSDPLKKLL</sequence>
<dbReference type="PANTHER" id="PTHR43581:SF2">
    <property type="entry name" value="EXCINUCLEASE ATPASE SUBUNIT"/>
    <property type="match status" value="1"/>
</dbReference>
<gene>
    <name evidence="2" type="ORF">GCM10007425_30740</name>
</gene>
<name>A0A917GAE8_9BACI</name>
<dbReference type="GO" id="GO:0005524">
    <property type="term" value="F:ATP binding"/>
    <property type="evidence" value="ECO:0007669"/>
    <property type="project" value="UniProtKB-KW"/>
</dbReference>
<keyword evidence="3" id="KW-1185">Reference proteome</keyword>
<dbReference type="Gene3D" id="3.40.50.300">
    <property type="entry name" value="P-loop containing nucleotide triphosphate hydrolases"/>
    <property type="match status" value="1"/>
</dbReference>
<keyword evidence="2" id="KW-0547">Nucleotide-binding</keyword>
<dbReference type="PANTHER" id="PTHR43581">
    <property type="entry name" value="ATP/GTP PHOSPHATASE"/>
    <property type="match status" value="1"/>
</dbReference>
<dbReference type="InterPro" id="IPR027417">
    <property type="entry name" value="P-loop_NTPase"/>
</dbReference>
<comment type="caution">
    <text evidence="2">The sequence shown here is derived from an EMBL/GenBank/DDBJ whole genome shotgun (WGS) entry which is preliminary data.</text>
</comment>
<dbReference type="InterPro" id="IPR041685">
    <property type="entry name" value="AAA_GajA/Old/RecF-like"/>
</dbReference>
<dbReference type="RefSeq" id="WP_188615962.1">
    <property type="nucleotide sequence ID" value="NZ_BMJT01000017.1"/>
</dbReference>
<dbReference type="SUPFAM" id="SSF52540">
    <property type="entry name" value="P-loop containing nucleoside triphosphate hydrolases"/>
    <property type="match status" value="1"/>
</dbReference>
<accession>A0A917GAE8</accession>
<proteinExistence type="predicted"/>
<dbReference type="AlphaFoldDB" id="A0A917GAE8"/>
<dbReference type="EMBL" id="BMJT01000017">
    <property type="protein sequence ID" value="GGG33894.1"/>
    <property type="molecule type" value="Genomic_DNA"/>
</dbReference>